<protein>
    <submittedName>
        <fullName evidence="2">Uncharacterized protein</fullName>
    </submittedName>
</protein>
<keyword evidence="3" id="KW-1185">Reference proteome</keyword>
<keyword evidence="1" id="KW-0812">Transmembrane</keyword>
<evidence type="ECO:0000313" key="3">
    <source>
        <dbReference type="Proteomes" id="UP001159042"/>
    </source>
</evidence>
<keyword evidence="1" id="KW-0472">Membrane</keyword>
<dbReference type="EMBL" id="JANEYG010000018">
    <property type="protein sequence ID" value="KAJ8919408.1"/>
    <property type="molecule type" value="Genomic_DNA"/>
</dbReference>
<organism evidence="2 3">
    <name type="scientific">Exocentrus adspersus</name>
    <dbReference type="NCBI Taxonomy" id="1586481"/>
    <lineage>
        <taxon>Eukaryota</taxon>
        <taxon>Metazoa</taxon>
        <taxon>Ecdysozoa</taxon>
        <taxon>Arthropoda</taxon>
        <taxon>Hexapoda</taxon>
        <taxon>Insecta</taxon>
        <taxon>Pterygota</taxon>
        <taxon>Neoptera</taxon>
        <taxon>Endopterygota</taxon>
        <taxon>Coleoptera</taxon>
        <taxon>Polyphaga</taxon>
        <taxon>Cucujiformia</taxon>
        <taxon>Chrysomeloidea</taxon>
        <taxon>Cerambycidae</taxon>
        <taxon>Lamiinae</taxon>
        <taxon>Acanthocinini</taxon>
        <taxon>Exocentrus</taxon>
    </lineage>
</organism>
<reference evidence="2 3" key="1">
    <citation type="journal article" date="2023" name="Insect Mol. Biol.">
        <title>Genome sequencing provides insights into the evolution of gene families encoding plant cell wall-degrading enzymes in longhorned beetles.</title>
        <authorList>
            <person name="Shin N.R."/>
            <person name="Okamura Y."/>
            <person name="Kirsch R."/>
            <person name="Pauchet Y."/>
        </authorList>
    </citation>
    <scope>NUCLEOTIDE SEQUENCE [LARGE SCALE GENOMIC DNA]</scope>
    <source>
        <strain evidence="2">EAD_L_NR</strain>
    </source>
</reference>
<proteinExistence type="predicted"/>
<feature type="transmembrane region" description="Helical" evidence="1">
    <location>
        <begin position="35"/>
        <end position="53"/>
    </location>
</feature>
<evidence type="ECO:0000256" key="1">
    <source>
        <dbReference type="SAM" id="Phobius"/>
    </source>
</evidence>
<accession>A0AAV8VYK3</accession>
<name>A0AAV8VYK3_9CUCU</name>
<keyword evidence="1" id="KW-1133">Transmembrane helix</keyword>
<dbReference type="AlphaFoldDB" id="A0AAV8VYK3"/>
<gene>
    <name evidence="2" type="ORF">NQ315_016501</name>
</gene>
<evidence type="ECO:0000313" key="2">
    <source>
        <dbReference type="EMBL" id="KAJ8919408.1"/>
    </source>
</evidence>
<comment type="caution">
    <text evidence="2">The sequence shown here is derived from an EMBL/GenBank/DDBJ whole genome shotgun (WGS) entry which is preliminary data.</text>
</comment>
<dbReference type="Proteomes" id="UP001159042">
    <property type="component" value="Unassembled WGS sequence"/>
</dbReference>
<sequence length="133" mass="15065">MFRCRWTRIMGRPVEVKKTASSKRRRTLGREKDEVMSVIHCIILYAAPIWMGATGINTYKNLLASTQRKGLLRICSAYRTAATAPAGIQVIAGVPPMELLMKERRSLYDAGVSGQPLTSREARENTIQEWVRR</sequence>